<reference evidence="1" key="1">
    <citation type="submission" date="2019-03" db="EMBL/GenBank/DDBJ databases">
        <authorList>
            <person name="Mank J."/>
            <person name="Almeida P."/>
        </authorList>
    </citation>
    <scope>NUCLEOTIDE SEQUENCE</scope>
    <source>
        <strain evidence="1">78183</strain>
    </source>
</reference>
<name>A0A6N2LMS9_SALVM</name>
<evidence type="ECO:0000313" key="1">
    <source>
        <dbReference type="EMBL" id="VFU38527.1"/>
    </source>
</evidence>
<dbReference type="EMBL" id="CAADRP010001446">
    <property type="protein sequence ID" value="VFU38527.1"/>
    <property type="molecule type" value="Genomic_DNA"/>
</dbReference>
<accession>A0A6N2LMS9</accession>
<sequence length="62" mass="6703">MTGGIGEAIRTAASNRALVAILSQKSIGRRDMMLSAPSKKGRFGTSCLWHPSIQETRSLEDL</sequence>
<proteinExistence type="predicted"/>
<organism evidence="1">
    <name type="scientific">Salix viminalis</name>
    <name type="common">Common osier</name>
    <name type="synonym">Basket willow</name>
    <dbReference type="NCBI Taxonomy" id="40686"/>
    <lineage>
        <taxon>Eukaryota</taxon>
        <taxon>Viridiplantae</taxon>
        <taxon>Streptophyta</taxon>
        <taxon>Embryophyta</taxon>
        <taxon>Tracheophyta</taxon>
        <taxon>Spermatophyta</taxon>
        <taxon>Magnoliopsida</taxon>
        <taxon>eudicotyledons</taxon>
        <taxon>Gunneridae</taxon>
        <taxon>Pentapetalae</taxon>
        <taxon>rosids</taxon>
        <taxon>fabids</taxon>
        <taxon>Malpighiales</taxon>
        <taxon>Salicaceae</taxon>
        <taxon>Saliceae</taxon>
        <taxon>Salix</taxon>
    </lineage>
</organism>
<dbReference type="AlphaFoldDB" id="A0A6N2LMS9"/>
<gene>
    <name evidence="1" type="ORF">SVIM_LOCUS210936</name>
</gene>
<protein>
    <submittedName>
        <fullName evidence="1">Uncharacterized protein</fullName>
    </submittedName>
</protein>